<dbReference type="InterPro" id="IPR013083">
    <property type="entry name" value="Znf_RING/FYVE/PHD"/>
</dbReference>
<gene>
    <name evidence="13" type="primary">Hypp3603</name>
    <name evidence="13" type="ORF">BLAG_LOCUS20379</name>
</gene>
<dbReference type="SMART" id="SM00249">
    <property type="entry name" value="PHD"/>
    <property type="match status" value="1"/>
</dbReference>
<feature type="compositionally biased region" description="Low complexity" evidence="10">
    <location>
        <begin position="664"/>
        <end position="674"/>
    </location>
</feature>
<dbReference type="Pfam" id="PF00226">
    <property type="entry name" value="DnaJ"/>
    <property type="match status" value="1"/>
</dbReference>
<sequence>MATEQVQDSRTPGELYNLLGTSTDATQEDIINAYKEKVLSYEKTIKTSKDKRRLGTERQKFAEVSNAFYILSNNERRDVYNKSNVIVEPAKRDKKAPPDNEYFVQHNEGSITIHIPVGSVKGWIETIEAHYDMSTEDKDKHGHQITVPFRTPESDEIIGFVTLHVYQTCKILVQGSAYYLWTMYTYEHLKQQQQRPLTEITDTEIRCEDIICIKCERPGPEDIGVIQCDACRKWYHYGCTDLQQSQLECLINNEEREYICCDCLSDALIDNTSSTDAPDLYSPPEHETIPKKVYDDLSSTEEDKNNNDKLSSLQNSVDKLESILMSVVTADKGKVDTLSSRISHLETLVSKTMDGLTEKMAKAGDVEVLKKRIDALAAENKNLRSRIALLEQKGAKNAAITIKQTDNIPPLSSKEPETTDNAAQTDNITVPNIPTNNKFDVLAVDSTSPEEQRSADLSANNDNTQSQAGTTDKSEVINNGLNAEIVIVGDSNTRGIVPSILYPEKQVHKQSAMTIPQAIDTILATPYSNPRCIVFHVGTNDVKQERAANGVTENMRQLVVTTHDKFPNADIVLSSIPPRKDRHLMEITNDVNDFLRILDQETSYVSLADNSNLEANGLIKQTLYRDDGYHLNRSGLKVLAANFKAAIHPTVGLGTYNRGRRGRNNNSQQMGNRGFPTRTTESHPGTQSPQRYKEPWNGRQTQRSPSQRSRDARNDRQAQPPPQDRAREHWNRDENKYARRNQYSQRRPGRNPERQGPPNDHSSGQRSDRLPSPSARREYNNDLYMTWNPNDPRRPLSWLPTDPSRERSWFQHDRDHPWFQHDRDYPWFQHDRDYLMWRQGYDYVGY</sequence>
<dbReference type="Gene3D" id="1.10.287.110">
    <property type="entry name" value="DnaJ domain"/>
    <property type="match status" value="1"/>
</dbReference>
<evidence type="ECO:0000256" key="10">
    <source>
        <dbReference type="SAM" id="MobiDB-lite"/>
    </source>
</evidence>
<dbReference type="InterPro" id="IPR036514">
    <property type="entry name" value="SGNH_hydro_sf"/>
</dbReference>
<keyword evidence="14" id="KW-1185">Reference proteome</keyword>
<dbReference type="InterPro" id="IPR019786">
    <property type="entry name" value="Zinc_finger_PHD-type_CS"/>
</dbReference>
<dbReference type="GO" id="GO:0003847">
    <property type="term" value="F:1-alkyl-2-acetylglycerophosphocholine esterase activity"/>
    <property type="evidence" value="ECO:0007669"/>
    <property type="project" value="UniProtKB-EC"/>
</dbReference>
<organism evidence="13 14">
    <name type="scientific">Branchiostoma lanceolatum</name>
    <name type="common">Common lancelet</name>
    <name type="synonym">Amphioxus lanceolatum</name>
    <dbReference type="NCBI Taxonomy" id="7740"/>
    <lineage>
        <taxon>Eukaryota</taxon>
        <taxon>Metazoa</taxon>
        <taxon>Chordata</taxon>
        <taxon>Cephalochordata</taxon>
        <taxon>Leptocardii</taxon>
        <taxon>Amphioxiformes</taxon>
        <taxon>Branchiostomatidae</taxon>
        <taxon>Branchiostoma</taxon>
    </lineage>
</organism>
<comment type="catalytic activity">
    <reaction evidence="6">
        <text>1-O-hexadecyl-2-acetyl-sn-glycero-3-phosphate + H2O = 1-O-hexadecyl-sn-glycero-3-phosphate + acetate + H(+)</text>
        <dbReference type="Rhea" id="RHEA:41704"/>
        <dbReference type="ChEBI" id="CHEBI:15377"/>
        <dbReference type="ChEBI" id="CHEBI:15378"/>
        <dbReference type="ChEBI" id="CHEBI:30089"/>
        <dbReference type="ChEBI" id="CHEBI:77580"/>
        <dbReference type="ChEBI" id="CHEBI:78385"/>
    </reaction>
    <physiologicalReaction direction="left-to-right" evidence="6">
        <dbReference type="Rhea" id="RHEA:41705"/>
    </physiologicalReaction>
</comment>
<dbReference type="AlphaFoldDB" id="A0A8K0A307"/>
<comment type="catalytic activity">
    <reaction evidence="7">
        <text>a 1-O-alkyl-2-acetyl-sn-glycero-3-phosphocholine + H2O = a 1-O-alkyl-sn-glycero-3-phosphocholine + acetate + H(+)</text>
        <dbReference type="Rhea" id="RHEA:17777"/>
        <dbReference type="ChEBI" id="CHEBI:15377"/>
        <dbReference type="ChEBI" id="CHEBI:15378"/>
        <dbReference type="ChEBI" id="CHEBI:30089"/>
        <dbReference type="ChEBI" id="CHEBI:30909"/>
        <dbReference type="ChEBI" id="CHEBI:36707"/>
        <dbReference type="EC" id="3.1.1.47"/>
    </reaction>
    <physiologicalReaction direction="left-to-right" evidence="7">
        <dbReference type="Rhea" id="RHEA:17778"/>
    </physiologicalReaction>
</comment>
<feature type="compositionally biased region" description="Polar residues" evidence="10">
    <location>
        <begin position="677"/>
        <end position="690"/>
    </location>
</feature>
<evidence type="ECO:0000256" key="5">
    <source>
        <dbReference type="ARBA" id="ARBA00023721"/>
    </source>
</evidence>
<keyword evidence="9" id="KW-0175">Coiled coil</keyword>
<evidence type="ECO:0000313" key="13">
    <source>
        <dbReference type="EMBL" id="CAH1266863.1"/>
    </source>
</evidence>
<dbReference type="EMBL" id="OV696691">
    <property type="protein sequence ID" value="CAH1266863.1"/>
    <property type="molecule type" value="Genomic_DNA"/>
</dbReference>
<feature type="domain" description="J" evidence="12">
    <location>
        <begin position="14"/>
        <end position="84"/>
    </location>
</feature>
<evidence type="ECO:0000256" key="9">
    <source>
        <dbReference type="SAM" id="Coils"/>
    </source>
</evidence>
<dbReference type="InterPro" id="IPR001965">
    <property type="entry name" value="Znf_PHD"/>
</dbReference>
<evidence type="ECO:0000259" key="12">
    <source>
        <dbReference type="PROSITE" id="PS50076"/>
    </source>
</evidence>
<dbReference type="SUPFAM" id="SSF57903">
    <property type="entry name" value="FYVE/PHD zinc finger"/>
    <property type="match status" value="1"/>
</dbReference>
<feature type="domain" description="PHD-type" evidence="11">
    <location>
        <begin position="209"/>
        <end position="266"/>
    </location>
</feature>
<evidence type="ECO:0000256" key="1">
    <source>
        <dbReference type="ARBA" id="ARBA00013201"/>
    </source>
</evidence>
<name>A0A8K0A307_BRALA</name>
<feature type="region of interest" description="Disordered" evidence="10">
    <location>
        <begin position="445"/>
        <end position="473"/>
    </location>
</feature>
<evidence type="ECO:0000256" key="8">
    <source>
        <dbReference type="PROSITE-ProRule" id="PRU00146"/>
    </source>
</evidence>
<dbReference type="PROSITE" id="PS50076">
    <property type="entry name" value="DNAJ_2"/>
    <property type="match status" value="1"/>
</dbReference>
<feature type="region of interest" description="Disordered" evidence="10">
    <location>
        <begin position="652"/>
        <end position="799"/>
    </location>
</feature>
<dbReference type="CDD" id="cd06257">
    <property type="entry name" value="DnaJ"/>
    <property type="match status" value="1"/>
</dbReference>
<evidence type="ECO:0000256" key="6">
    <source>
        <dbReference type="ARBA" id="ARBA00035804"/>
    </source>
</evidence>
<evidence type="ECO:0000256" key="4">
    <source>
        <dbReference type="ARBA" id="ARBA00022833"/>
    </source>
</evidence>
<accession>A0A8K0A307</accession>
<evidence type="ECO:0000256" key="2">
    <source>
        <dbReference type="ARBA" id="ARBA00022723"/>
    </source>
</evidence>
<feature type="compositionally biased region" description="Polar residues" evidence="10">
    <location>
        <begin position="419"/>
        <end position="431"/>
    </location>
</feature>
<feature type="region of interest" description="Disordered" evidence="10">
    <location>
        <begin position="406"/>
        <end position="431"/>
    </location>
</feature>
<keyword evidence="2" id="KW-0479">Metal-binding</keyword>
<dbReference type="PROSITE" id="PS01359">
    <property type="entry name" value="ZF_PHD_1"/>
    <property type="match status" value="1"/>
</dbReference>
<dbReference type="SUPFAM" id="SSF52266">
    <property type="entry name" value="SGNH hydrolase"/>
    <property type="match status" value="1"/>
</dbReference>
<comment type="catalytic activity">
    <reaction evidence="5">
        <text>1-O-hexadecyl-2-acetyl-sn-glycero-3-phosphocholine + H2O = 1-O-hexadecyl-sn-glycero-3-phosphocholine + acetate + H(+)</text>
        <dbReference type="Rhea" id="RHEA:40479"/>
        <dbReference type="ChEBI" id="CHEBI:15377"/>
        <dbReference type="ChEBI" id="CHEBI:15378"/>
        <dbReference type="ChEBI" id="CHEBI:30089"/>
        <dbReference type="ChEBI" id="CHEBI:44811"/>
        <dbReference type="ChEBI" id="CHEBI:64496"/>
    </reaction>
    <physiologicalReaction direction="left-to-right" evidence="5">
        <dbReference type="Rhea" id="RHEA:40480"/>
    </physiologicalReaction>
</comment>
<dbReference type="CDD" id="cd15489">
    <property type="entry name" value="PHD_SF"/>
    <property type="match status" value="1"/>
</dbReference>
<evidence type="ECO:0000313" key="14">
    <source>
        <dbReference type="Proteomes" id="UP000838412"/>
    </source>
</evidence>
<keyword evidence="3 8" id="KW-0863">Zinc-finger</keyword>
<dbReference type="InterPro" id="IPR001623">
    <property type="entry name" value="DnaJ_domain"/>
</dbReference>
<dbReference type="InterPro" id="IPR013830">
    <property type="entry name" value="SGNH_hydro"/>
</dbReference>
<feature type="coiled-coil region" evidence="9">
    <location>
        <begin position="366"/>
        <end position="393"/>
    </location>
</feature>
<dbReference type="PROSITE" id="PS50016">
    <property type="entry name" value="ZF_PHD_2"/>
    <property type="match status" value="1"/>
</dbReference>
<feature type="compositionally biased region" description="Basic and acidic residues" evidence="10">
    <location>
        <begin position="724"/>
        <end position="737"/>
    </location>
</feature>
<proteinExistence type="predicted"/>
<dbReference type="EC" id="3.1.1.47" evidence="1"/>
<protein>
    <recommendedName>
        <fullName evidence="1">1-alkyl-2-acetylglycerophosphocholine esterase</fullName>
        <ecNumber evidence="1">3.1.1.47</ecNumber>
    </recommendedName>
</protein>
<dbReference type="InterPro" id="IPR036869">
    <property type="entry name" value="J_dom_sf"/>
</dbReference>
<dbReference type="InterPro" id="IPR011011">
    <property type="entry name" value="Znf_FYVE_PHD"/>
</dbReference>
<dbReference type="Proteomes" id="UP000838412">
    <property type="component" value="Chromosome 6"/>
</dbReference>
<evidence type="ECO:0000256" key="7">
    <source>
        <dbReference type="ARBA" id="ARBA00048078"/>
    </source>
</evidence>
<dbReference type="Gene3D" id="3.40.50.1110">
    <property type="entry name" value="SGNH hydrolase"/>
    <property type="match status" value="1"/>
</dbReference>
<dbReference type="OrthoDB" id="10250354at2759"/>
<evidence type="ECO:0000259" key="11">
    <source>
        <dbReference type="PROSITE" id="PS50016"/>
    </source>
</evidence>
<dbReference type="GO" id="GO:0008270">
    <property type="term" value="F:zinc ion binding"/>
    <property type="evidence" value="ECO:0007669"/>
    <property type="project" value="UniProtKB-KW"/>
</dbReference>
<dbReference type="InterPro" id="IPR019787">
    <property type="entry name" value="Znf_PHD-finger"/>
</dbReference>
<keyword evidence="4" id="KW-0862">Zinc</keyword>
<dbReference type="SUPFAM" id="SSF46565">
    <property type="entry name" value="Chaperone J-domain"/>
    <property type="match status" value="1"/>
</dbReference>
<dbReference type="PRINTS" id="PR00625">
    <property type="entry name" value="JDOMAIN"/>
</dbReference>
<evidence type="ECO:0000256" key="3">
    <source>
        <dbReference type="ARBA" id="ARBA00022771"/>
    </source>
</evidence>
<dbReference type="Gene3D" id="3.30.40.10">
    <property type="entry name" value="Zinc/RING finger domain, C3HC4 (zinc finger)"/>
    <property type="match status" value="1"/>
</dbReference>
<dbReference type="Pfam" id="PF13472">
    <property type="entry name" value="Lipase_GDSL_2"/>
    <property type="match status" value="1"/>
</dbReference>
<reference evidence="13" key="1">
    <citation type="submission" date="2022-01" db="EMBL/GenBank/DDBJ databases">
        <authorList>
            <person name="Braso-Vives M."/>
        </authorList>
    </citation>
    <scope>NUCLEOTIDE SEQUENCE</scope>
</reference>